<name>A0A6I0EU25_9FIRM</name>
<comment type="caution">
    <text evidence="5">The sequence shown here is derived from an EMBL/GenBank/DDBJ whole genome shotgun (WGS) entry which is preliminary data.</text>
</comment>
<evidence type="ECO:0000256" key="3">
    <source>
        <dbReference type="SAM" id="Coils"/>
    </source>
</evidence>
<accession>A0A6I0EU25</accession>
<keyword evidence="2" id="KW-0233">DNA recombination</keyword>
<evidence type="ECO:0000313" key="6">
    <source>
        <dbReference type="Proteomes" id="UP000468766"/>
    </source>
</evidence>
<keyword evidence="6" id="KW-1185">Reference proteome</keyword>
<dbReference type="InterPro" id="IPR011109">
    <property type="entry name" value="DNA_bind_recombinase_dom"/>
</dbReference>
<dbReference type="InterPro" id="IPR025827">
    <property type="entry name" value="Zn_ribbon_recom_dom"/>
</dbReference>
<dbReference type="InterPro" id="IPR050639">
    <property type="entry name" value="SSR_resolvase"/>
</dbReference>
<dbReference type="Pfam" id="PF13408">
    <property type="entry name" value="Zn_ribbon_recom"/>
    <property type="match status" value="1"/>
</dbReference>
<organism evidence="5 6">
    <name type="scientific">Heliorestis acidaminivorans</name>
    <dbReference type="NCBI Taxonomy" id="553427"/>
    <lineage>
        <taxon>Bacteria</taxon>
        <taxon>Bacillati</taxon>
        <taxon>Bacillota</taxon>
        <taxon>Clostridia</taxon>
        <taxon>Eubacteriales</taxon>
        <taxon>Heliobacteriaceae</taxon>
        <taxon>Heliorestis</taxon>
    </lineage>
</organism>
<dbReference type="OrthoDB" id="9769353at2"/>
<dbReference type="GO" id="GO:0000150">
    <property type="term" value="F:DNA strand exchange activity"/>
    <property type="evidence" value="ECO:0007669"/>
    <property type="project" value="InterPro"/>
</dbReference>
<dbReference type="PANTHER" id="PTHR30461">
    <property type="entry name" value="DNA-INVERTASE FROM LAMBDOID PROPHAGE"/>
    <property type="match status" value="1"/>
</dbReference>
<dbReference type="PANTHER" id="PTHR30461:SF2">
    <property type="entry name" value="SERINE RECOMBINASE PINE-RELATED"/>
    <property type="match status" value="1"/>
</dbReference>
<dbReference type="Pfam" id="PF07508">
    <property type="entry name" value="Recombinase"/>
    <property type="match status" value="1"/>
</dbReference>
<dbReference type="AlphaFoldDB" id="A0A6I0EU25"/>
<dbReference type="GO" id="GO:0003677">
    <property type="term" value="F:DNA binding"/>
    <property type="evidence" value="ECO:0007669"/>
    <property type="project" value="UniProtKB-KW"/>
</dbReference>
<feature type="domain" description="Recombinase" evidence="4">
    <location>
        <begin position="1"/>
        <end position="91"/>
    </location>
</feature>
<dbReference type="Gene3D" id="3.90.1750.20">
    <property type="entry name" value="Putative Large Serine Recombinase, Chain B, Domain 2"/>
    <property type="match status" value="1"/>
</dbReference>
<dbReference type="EMBL" id="WBXO01000002">
    <property type="protein sequence ID" value="KAB2953694.1"/>
    <property type="molecule type" value="Genomic_DNA"/>
</dbReference>
<keyword evidence="1" id="KW-0238">DNA-binding</keyword>
<keyword evidence="3" id="KW-0175">Coiled coil</keyword>
<protein>
    <recommendedName>
        <fullName evidence="4">Recombinase domain-containing protein</fullName>
    </recommendedName>
</protein>
<feature type="coiled-coil region" evidence="3">
    <location>
        <begin position="174"/>
        <end position="282"/>
    </location>
</feature>
<dbReference type="Proteomes" id="UP000468766">
    <property type="component" value="Unassembled WGS sequence"/>
</dbReference>
<reference evidence="5 6" key="1">
    <citation type="submission" date="2019-10" db="EMBL/GenBank/DDBJ databases">
        <title>Whole-genome sequence of the extremophile Heliorestis acidaminivorans DSM 24790.</title>
        <authorList>
            <person name="Kyndt J.A."/>
            <person name="Meyer T.E."/>
        </authorList>
    </citation>
    <scope>NUCLEOTIDE SEQUENCE [LARGE SCALE GENOMIC DNA]</scope>
    <source>
        <strain evidence="5 6">DSM 24790</strain>
    </source>
</reference>
<proteinExistence type="predicted"/>
<sequence>MIAKGLMRDGILTARGNKKWTADAVQKILKNEKHCGNTVTSKTITVDYLSHKRIRNDGREQQYFIKNHHPAIISEEEWEAVQQELKRRNKMLRDPDGKYAQNYSNRSYFSNKLYCGECGHPVVRRRICSQKNGEKYHFTAWQCRTRIHPKIYVADCKARYIQESSLEEAFMKVLYDLKEEKDQVTSEVNEIIAEYDLSDMEKARLIIVEEQLDTINNRIHELTENRNSTIADVYEANIRHLYYEQEALQAELEDLYEKQEESKHLKKQLEELLKLLDELENARTFRADIFQQTANSGILSKDREVVFEFKCGISRKVEAQSK</sequence>
<evidence type="ECO:0000256" key="2">
    <source>
        <dbReference type="ARBA" id="ARBA00023172"/>
    </source>
</evidence>
<evidence type="ECO:0000313" key="5">
    <source>
        <dbReference type="EMBL" id="KAB2953694.1"/>
    </source>
</evidence>
<dbReference type="PROSITE" id="PS51737">
    <property type="entry name" value="RECOMBINASE_DNA_BIND"/>
    <property type="match status" value="1"/>
</dbReference>
<gene>
    <name evidence="5" type="ORF">F9B85_03490</name>
</gene>
<evidence type="ECO:0000259" key="4">
    <source>
        <dbReference type="PROSITE" id="PS51737"/>
    </source>
</evidence>
<evidence type="ECO:0000256" key="1">
    <source>
        <dbReference type="ARBA" id="ARBA00023125"/>
    </source>
</evidence>
<dbReference type="InterPro" id="IPR038109">
    <property type="entry name" value="DNA_bind_recomb_sf"/>
</dbReference>